<protein>
    <recommendedName>
        <fullName evidence="5">MFS transporter</fullName>
    </recommendedName>
</protein>
<feature type="region of interest" description="Disordered" evidence="1">
    <location>
        <begin position="86"/>
        <end position="110"/>
    </location>
</feature>
<evidence type="ECO:0008006" key="5">
    <source>
        <dbReference type="Google" id="ProtNLM"/>
    </source>
</evidence>
<dbReference type="EMBL" id="JBHSIT010000012">
    <property type="protein sequence ID" value="MFC4912546.1"/>
    <property type="molecule type" value="Genomic_DNA"/>
</dbReference>
<keyword evidence="2" id="KW-1133">Transmembrane helix</keyword>
<sequence>MTTRYHLLGWGAAISVPAAVIGALPNMERFRGLHILAVGTAAVCVTLLAVRRAQRPPDPDLASLADARTEALVRAAERLGALEAMRAIEERRKRPPGSSGPGSEPEGSAD</sequence>
<feature type="compositionally biased region" description="Low complexity" evidence="1">
    <location>
        <begin position="101"/>
        <end position="110"/>
    </location>
</feature>
<accession>A0ABV9UBC0</accession>
<name>A0ABV9UBC0_9ACTN</name>
<keyword evidence="2" id="KW-0472">Membrane</keyword>
<dbReference type="Proteomes" id="UP001595872">
    <property type="component" value="Unassembled WGS sequence"/>
</dbReference>
<evidence type="ECO:0000256" key="2">
    <source>
        <dbReference type="SAM" id="Phobius"/>
    </source>
</evidence>
<evidence type="ECO:0000313" key="3">
    <source>
        <dbReference type="EMBL" id="MFC4912546.1"/>
    </source>
</evidence>
<reference evidence="4" key="1">
    <citation type="journal article" date="2019" name="Int. J. Syst. Evol. Microbiol.">
        <title>The Global Catalogue of Microorganisms (GCM) 10K type strain sequencing project: providing services to taxonomists for standard genome sequencing and annotation.</title>
        <authorList>
            <consortium name="The Broad Institute Genomics Platform"/>
            <consortium name="The Broad Institute Genome Sequencing Center for Infectious Disease"/>
            <person name="Wu L."/>
            <person name="Ma J."/>
        </authorList>
    </citation>
    <scope>NUCLEOTIDE SEQUENCE [LARGE SCALE GENOMIC DNA]</scope>
    <source>
        <strain evidence="4">KLKA75</strain>
    </source>
</reference>
<evidence type="ECO:0000256" key="1">
    <source>
        <dbReference type="SAM" id="MobiDB-lite"/>
    </source>
</evidence>
<comment type="caution">
    <text evidence="3">The sequence shown here is derived from an EMBL/GenBank/DDBJ whole genome shotgun (WGS) entry which is preliminary data.</text>
</comment>
<dbReference type="RefSeq" id="WP_378262559.1">
    <property type="nucleotide sequence ID" value="NZ_JBHSIT010000012.1"/>
</dbReference>
<keyword evidence="2" id="KW-0812">Transmembrane</keyword>
<feature type="transmembrane region" description="Helical" evidence="2">
    <location>
        <begin position="30"/>
        <end position="50"/>
    </location>
</feature>
<evidence type="ECO:0000313" key="4">
    <source>
        <dbReference type="Proteomes" id="UP001595872"/>
    </source>
</evidence>
<keyword evidence="4" id="KW-1185">Reference proteome</keyword>
<proteinExistence type="predicted"/>
<gene>
    <name evidence="3" type="ORF">ACFPCY_34965</name>
</gene>
<feature type="transmembrane region" description="Helical" evidence="2">
    <location>
        <begin position="7"/>
        <end position="24"/>
    </location>
</feature>
<organism evidence="3 4">
    <name type="scientific">Actinomadura gamaensis</name>
    <dbReference type="NCBI Taxonomy" id="1763541"/>
    <lineage>
        <taxon>Bacteria</taxon>
        <taxon>Bacillati</taxon>
        <taxon>Actinomycetota</taxon>
        <taxon>Actinomycetes</taxon>
        <taxon>Streptosporangiales</taxon>
        <taxon>Thermomonosporaceae</taxon>
        <taxon>Actinomadura</taxon>
    </lineage>
</organism>